<evidence type="ECO:0000256" key="4">
    <source>
        <dbReference type="ARBA" id="ARBA00022801"/>
    </source>
</evidence>
<dbReference type="Proteomes" id="UP000015350">
    <property type="component" value="Unassembled WGS sequence"/>
</dbReference>
<dbReference type="Gene3D" id="3.30.420.140">
    <property type="entry name" value="YqgF/RNase H-like domain"/>
    <property type="match status" value="1"/>
</dbReference>
<evidence type="ECO:0000313" key="8">
    <source>
        <dbReference type="Proteomes" id="UP000015350"/>
    </source>
</evidence>
<dbReference type="PATRIC" id="fig|1316936.3.peg.713"/>
<dbReference type="SUPFAM" id="SSF53098">
    <property type="entry name" value="Ribonuclease H-like"/>
    <property type="match status" value="1"/>
</dbReference>
<comment type="similarity">
    <text evidence="5">Belongs to the YqgF HJR family.</text>
</comment>
<dbReference type="GO" id="GO:0000967">
    <property type="term" value="P:rRNA 5'-end processing"/>
    <property type="evidence" value="ECO:0007669"/>
    <property type="project" value="UniProtKB-UniRule"/>
</dbReference>
<gene>
    <name evidence="7" type="ORF">K678_03557</name>
</gene>
<dbReference type="OrthoDB" id="9796140at2"/>
<keyword evidence="4 5" id="KW-0378">Hydrolase</keyword>
<dbReference type="AlphaFoldDB" id="S9SE02"/>
<comment type="caution">
    <text evidence="7">The sequence shown here is derived from an EMBL/GenBank/DDBJ whole genome shotgun (WGS) entry which is preliminary data.</text>
</comment>
<dbReference type="EMBL" id="AQPH01000007">
    <property type="protein sequence ID" value="EPY02964.1"/>
    <property type="molecule type" value="Genomic_DNA"/>
</dbReference>
<dbReference type="GO" id="GO:0005829">
    <property type="term" value="C:cytosol"/>
    <property type="evidence" value="ECO:0007669"/>
    <property type="project" value="TreeGrafter"/>
</dbReference>
<keyword evidence="2 5" id="KW-0690">Ribosome biogenesis</keyword>
<dbReference type="PANTHER" id="PTHR33317:SF4">
    <property type="entry name" value="POLYNUCLEOTIDYL TRANSFERASE, RIBONUCLEASE H-LIKE SUPERFAMILY PROTEIN"/>
    <property type="match status" value="1"/>
</dbReference>
<evidence type="ECO:0000256" key="1">
    <source>
        <dbReference type="ARBA" id="ARBA00022490"/>
    </source>
</evidence>
<evidence type="ECO:0000259" key="6">
    <source>
        <dbReference type="SMART" id="SM00732"/>
    </source>
</evidence>
<dbReference type="CDD" id="cd16964">
    <property type="entry name" value="YqgF"/>
    <property type="match status" value="1"/>
</dbReference>
<dbReference type="RefSeq" id="WP_021131089.1">
    <property type="nucleotide sequence ID" value="NZ_AQPH01000007.1"/>
</dbReference>
<dbReference type="InterPro" id="IPR005227">
    <property type="entry name" value="YqgF"/>
</dbReference>
<dbReference type="HAMAP" id="MF_00651">
    <property type="entry name" value="Nuclease_YqgF"/>
    <property type="match status" value="1"/>
</dbReference>
<accession>S9SE02</accession>
<proteinExistence type="inferred from homology"/>
<organism evidence="7 8">
    <name type="scientific">Magnetospirillum fulvum MGU-K5</name>
    <dbReference type="NCBI Taxonomy" id="1316936"/>
    <lineage>
        <taxon>Bacteria</taxon>
        <taxon>Pseudomonadati</taxon>
        <taxon>Pseudomonadota</taxon>
        <taxon>Alphaproteobacteria</taxon>
        <taxon>Rhodospirillales</taxon>
        <taxon>Rhodospirillaceae</taxon>
        <taxon>Magnetospirillum</taxon>
    </lineage>
</organism>
<reference evidence="7 8" key="1">
    <citation type="submission" date="2013-04" db="EMBL/GenBank/DDBJ databases">
        <authorList>
            <person name="Kuznetsov B."/>
            <person name="Ivanovsky R."/>
        </authorList>
    </citation>
    <scope>NUCLEOTIDE SEQUENCE [LARGE SCALE GENOMIC DNA]</scope>
    <source>
        <strain evidence="7 8">MGU-K5</strain>
    </source>
</reference>
<dbReference type="SMART" id="SM00732">
    <property type="entry name" value="YqgFc"/>
    <property type="match status" value="1"/>
</dbReference>
<evidence type="ECO:0000256" key="5">
    <source>
        <dbReference type="HAMAP-Rule" id="MF_00651"/>
    </source>
</evidence>
<dbReference type="GO" id="GO:0004518">
    <property type="term" value="F:nuclease activity"/>
    <property type="evidence" value="ECO:0007669"/>
    <property type="project" value="UniProtKB-KW"/>
</dbReference>
<dbReference type="GO" id="GO:0016788">
    <property type="term" value="F:hydrolase activity, acting on ester bonds"/>
    <property type="evidence" value="ECO:0007669"/>
    <property type="project" value="UniProtKB-UniRule"/>
</dbReference>
<dbReference type="STRING" id="1316936.K678_03557"/>
<keyword evidence="1 5" id="KW-0963">Cytoplasm</keyword>
<dbReference type="InterPro" id="IPR012337">
    <property type="entry name" value="RNaseH-like_sf"/>
</dbReference>
<comment type="function">
    <text evidence="5">Could be a nuclease involved in processing of the 5'-end of pre-16S rRNA.</text>
</comment>
<dbReference type="PANTHER" id="PTHR33317">
    <property type="entry name" value="POLYNUCLEOTIDYL TRANSFERASE, RIBONUCLEASE H-LIKE SUPERFAMILY PROTEIN"/>
    <property type="match status" value="1"/>
</dbReference>
<dbReference type="Pfam" id="PF03652">
    <property type="entry name" value="RuvX"/>
    <property type="match status" value="1"/>
</dbReference>
<dbReference type="NCBIfam" id="TIGR00250">
    <property type="entry name" value="RNAse_H_YqgF"/>
    <property type="match status" value="1"/>
</dbReference>
<evidence type="ECO:0000256" key="3">
    <source>
        <dbReference type="ARBA" id="ARBA00022722"/>
    </source>
</evidence>
<evidence type="ECO:0000313" key="7">
    <source>
        <dbReference type="EMBL" id="EPY02964.1"/>
    </source>
</evidence>
<comment type="subcellular location">
    <subcellularLocation>
        <location evidence="5">Cytoplasm</location>
    </subcellularLocation>
</comment>
<protein>
    <recommendedName>
        <fullName evidence="5">Putative pre-16S rRNA nuclease</fullName>
        <ecNumber evidence="5">3.1.-.-</ecNumber>
    </recommendedName>
</protein>
<feature type="domain" description="YqgF/RNase H-like" evidence="6">
    <location>
        <begin position="17"/>
        <end position="117"/>
    </location>
</feature>
<dbReference type="EC" id="3.1.-.-" evidence="5"/>
<sequence length="160" mass="17188">MSIVAPQDLLAQLGRDQRLLGLDLGTKTIGLALSDISRTVATPFDTLRRTKFTADADALLAVIARHDVGGLVLGLPVEMDGAEGARCQSTRAFASNLLKRQDLPIAFWDERLSTAAVTRTLLEADSSRKRRAEVVDKMAAAYILQGLLDRLAAPGFVTLG</sequence>
<name>S9SE02_MAGFU</name>
<keyword evidence="3 5" id="KW-0540">Nuclease</keyword>
<dbReference type="InterPro" id="IPR037027">
    <property type="entry name" value="YqgF/RNaseH-like_dom_sf"/>
</dbReference>
<evidence type="ECO:0000256" key="2">
    <source>
        <dbReference type="ARBA" id="ARBA00022517"/>
    </source>
</evidence>
<dbReference type="eggNOG" id="COG0816">
    <property type="taxonomic scope" value="Bacteria"/>
</dbReference>
<dbReference type="InterPro" id="IPR006641">
    <property type="entry name" value="YqgF/RNaseH-like_dom"/>
</dbReference>